<evidence type="ECO:0000313" key="7">
    <source>
        <dbReference type="EMBL" id="OMJ19649.1"/>
    </source>
</evidence>
<comment type="subcellular location">
    <subcellularLocation>
        <location evidence="1">Membrane</location>
        <topology evidence="1">Multi-pass membrane protein</topology>
    </subcellularLocation>
</comment>
<evidence type="ECO:0000259" key="6">
    <source>
        <dbReference type="Pfam" id="PF19055"/>
    </source>
</evidence>
<name>A0A1R1XYK1_9FUNG</name>
<dbReference type="Pfam" id="PF19055">
    <property type="entry name" value="ABC2_membrane_7"/>
    <property type="match status" value="1"/>
</dbReference>
<gene>
    <name evidence="7" type="ORF">AYI69_g6538</name>
</gene>
<keyword evidence="2" id="KW-0813">Transport</keyword>
<dbReference type="AlphaFoldDB" id="A0A1R1XYK1"/>
<keyword evidence="5" id="KW-0472">Membrane</keyword>
<accession>A0A1R1XYK1</accession>
<dbReference type="PANTHER" id="PTHR48041:SF139">
    <property type="entry name" value="PROTEIN SCARLET"/>
    <property type="match status" value="1"/>
</dbReference>
<keyword evidence="4" id="KW-1133">Transmembrane helix</keyword>
<dbReference type="PANTHER" id="PTHR48041">
    <property type="entry name" value="ABC TRANSPORTER G FAMILY MEMBER 28"/>
    <property type="match status" value="1"/>
</dbReference>
<dbReference type="GO" id="GO:0016020">
    <property type="term" value="C:membrane"/>
    <property type="evidence" value="ECO:0007669"/>
    <property type="project" value="UniProtKB-SubCell"/>
</dbReference>
<organism evidence="7 8">
    <name type="scientific">Smittium culicis</name>
    <dbReference type="NCBI Taxonomy" id="133412"/>
    <lineage>
        <taxon>Eukaryota</taxon>
        <taxon>Fungi</taxon>
        <taxon>Fungi incertae sedis</taxon>
        <taxon>Zoopagomycota</taxon>
        <taxon>Kickxellomycotina</taxon>
        <taxon>Harpellomycetes</taxon>
        <taxon>Harpellales</taxon>
        <taxon>Legeriomycetaceae</taxon>
        <taxon>Smittium</taxon>
    </lineage>
</organism>
<dbReference type="OrthoDB" id="66620at2759"/>
<dbReference type="InterPro" id="IPR050352">
    <property type="entry name" value="ABCG_transporters"/>
</dbReference>
<evidence type="ECO:0000256" key="2">
    <source>
        <dbReference type="ARBA" id="ARBA00022448"/>
    </source>
</evidence>
<evidence type="ECO:0000256" key="1">
    <source>
        <dbReference type="ARBA" id="ARBA00004141"/>
    </source>
</evidence>
<dbReference type="GO" id="GO:0140359">
    <property type="term" value="F:ABC-type transporter activity"/>
    <property type="evidence" value="ECO:0007669"/>
    <property type="project" value="InterPro"/>
</dbReference>
<proteinExistence type="predicted"/>
<protein>
    <submittedName>
        <fullName evidence="7">ABC transporter G family member 11</fullName>
    </submittedName>
</protein>
<comment type="caution">
    <text evidence="7">The sequence shown here is derived from an EMBL/GenBank/DDBJ whole genome shotgun (WGS) entry which is preliminary data.</text>
</comment>
<evidence type="ECO:0000256" key="4">
    <source>
        <dbReference type="ARBA" id="ARBA00022989"/>
    </source>
</evidence>
<evidence type="ECO:0000313" key="8">
    <source>
        <dbReference type="Proteomes" id="UP000187429"/>
    </source>
</evidence>
<dbReference type="InterPro" id="IPR043926">
    <property type="entry name" value="ABCG_dom"/>
</dbReference>
<sequence>MRYMAMLRLSSDKYSYEDKLFAVEEYIEQMKLSKFKDSLVGSVESRGISGGEKKRTDEPTTGLDNKDVITISTIHQPNYKTFCLFDKVLLLSLGGIVYYGAVSDARKYFSELGFNCPEFENPCDFYVRLISVDYNSESGYLKSISRVEKLKQKWTEFSFNQRDSITEIYSFDLSRSPSVIDRMPNDPVHIEDYDSINLLSSADLLDYNENKSKWCNSWTDELVILMKRGWLSRRSKHDWAGFLNNSILDADDSIAATPHPRQRAREDAQGAAAAAVSHIDIHNLVNSNNPSCCLAVAHYHADRNILHR</sequence>
<feature type="domain" description="ABC transporter family G" evidence="6">
    <location>
        <begin position="75"/>
        <end position="130"/>
    </location>
</feature>
<reference evidence="8" key="1">
    <citation type="submission" date="2017-01" db="EMBL/GenBank/DDBJ databases">
        <authorList>
            <person name="Wang Y."/>
            <person name="White M."/>
            <person name="Kvist S."/>
            <person name="Moncalvo J.-M."/>
        </authorList>
    </citation>
    <scope>NUCLEOTIDE SEQUENCE [LARGE SCALE GENOMIC DNA]</scope>
    <source>
        <strain evidence="8">ID-206-W2</strain>
    </source>
</reference>
<keyword evidence="8" id="KW-1185">Reference proteome</keyword>
<dbReference type="Proteomes" id="UP000187429">
    <property type="component" value="Unassembled WGS sequence"/>
</dbReference>
<dbReference type="EMBL" id="LSSM01002951">
    <property type="protein sequence ID" value="OMJ19649.1"/>
    <property type="molecule type" value="Genomic_DNA"/>
</dbReference>
<dbReference type="SUPFAM" id="SSF53795">
    <property type="entry name" value="PEP carboxykinase-like"/>
    <property type="match status" value="1"/>
</dbReference>
<keyword evidence="3" id="KW-0812">Transmembrane</keyword>
<evidence type="ECO:0000256" key="5">
    <source>
        <dbReference type="ARBA" id="ARBA00023136"/>
    </source>
</evidence>
<evidence type="ECO:0000256" key="3">
    <source>
        <dbReference type="ARBA" id="ARBA00022692"/>
    </source>
</evidence>